<proteinExistence type="inferred from homology"/>
<dbReference type="EMBL" id="JASKYM010000001">
    <property type="protein sequence ID" value="MDK2562482.1"/>
    <property type="molecule type" value="Genomic_DNA"/>
</dbReference>
<evidence type="ECO:0000259" key="2">
    <source>
        <dbReference type="Pfam" id="PF02481"/>
    </source>
</evidence>
<dbReference type="PANTHER" id="PTHR43022">
    <property type="entry name" value="PROTEIN SMF"/>
    <property type="match status" value="1"/>
</dbReference>
<reference evidence="3 4" key="1">
    <citation type="submission" date="2023-05" db="EMBL/GenBank/DDBJ databases">
        <title>Rombocin, a short stable natural nisin variant, displays selective antimicrobial activity against Listeria monocytogenes and employs dual mode of action to kill target bacterial strains.</title>
        <authorList>
            <person name="Wambui J."/>
            <person name="Stephan R."/>
            <person name="Kuipers O.P."/>
        </authorList>
    </citation>
    <scope>NUCLEOTIDE SEQUENCE [LARGE SCALE GENOMIC DNA]</scope>
    <source>
        <strain evidence="3 4">RC002</strain>
    </source>
</reference>
<keyword evidence="4" id="KW-1185">Reference proteome</keyword>
<dbReference type="InterPro" id="IPR003488">
    <property type="entry name" value="DprA"/>
</dbReference>
<dbReference type="InterPro" id="IPR057666">
    <property type="entry name" value="DrpA_SLOG"/>
</dbReference>
<evidence type="ECO:0000256" key="1">
    <source>
        <dbReference type="ARBA" id="ARBA00006525"/>
    </source>
</evidence>
<dbReference type="PANTHER" id="PTHR43022:SF1">
    <property type="entry name" value="PROTEIN SMF"/>
    <property type="match status" value="1"/>
</dbReference>
<dbReference type="Proteomes" id="UP001301012">
    <property type="component" value="Unassembled WGS sequence"/>
</dbReference>
<name>A0ABT7E6G6_9FIRM</name>
<dbReference type="RefSeq" id="WP_284131457.1">
    <property type="nucleotide sequence ID" value="NZ_JASKYM010000001.1"/>
</dbReference>
<dbReference type="Pfam" id="PF02481">
    <property type="entry name" value="DNA_processg_A"/>
    <property type="match status" value="1"/>
</dbReference>
<gene>
    <name evidence="3" type="ORF">QOZ84_02895</name>
</gene>
<dbReference type="SUPFAM" id="SSF102405">
    <property type="entry name" value="MCP/YpsA-like"/>
    <property type="match status" value="1"/>
</dbReference>
<dbReference type="Gene3D" id="3.40.50.450">
    <property type="match status" value="1"/>
</dbReference>
<accession>A0ABT7E6G6</accession>
<evidence type="ECO:0000313" key="3">
    <source>
        <dbReference type="EMBL" id="MDK2562482.1"/>
    </source>
</evidence>
<comment type="caution">
    <text evidence="3">The sequence shown here is derived from an EMBL/GenBank/DDBJ whole genome shotgun (WGS) entry which is preliminary data.</text>
</comment>
<organism evidence="3 4">
    <name type="scientific">Romboutsia sedimentorum</name>
    <dbReference type="NCBI Taxonomy" id="1368474"/>
    <lineage>
        <taxon>Bacteria</taxon>
        <taxon>Bacillati</taxon>
        <taxon>Bacillota</taxon>
        <taxon>Clostridia</taxon>
        <taxon>Peptostreptococcales</taxon>
        <taxon>Peptostreptococcaceae</taxon>
        <taxon>Romboutsia</taxon>
    </lineage>
</organism>
<protein>
    <submittedName>
        <fullName evidence="3">DNA-processing protein DprA</fullName>
    </submittedName>
</protein>
<sequence length="310" mass="34825">MKNLVLTLSCLPKVGKKTILYFIENMMDNPKDESDLLDMFIEMKSVNKRIVIPTIEQIKESINKSETIIRDSQKLNIKYIDILNNNFPNKLKSIENPPTMLFYKGNYDSLKNDSSIAIVGSRKADLDGLKGAYKLGTIFGRQNYSVVSGLAIGCDEQAHRGCVDVNGNSVAVLPCGLDNTYPSINEKLAYDILKNNGCLVSEYPIGTHAFKNNFIERDRIQSGLSSGVIVCESSIKGGTMHTANFAINQKKVLACLDIDCSGNQKLIKENRCMTIKDENDLNAFKLEINKFNKLYKDKNIREYTQQLKLK</sequence>
<evidence type="ECO:0000313" key="4">
    <source>
        <dbReference type="Proteomes" id="UP001301012"/>
    </source>
</evidence>
<feature type="domain" description="Smf/DprA SLOG" evidence="2">
    <location>
        <begin position="79"/>
        <end position="281"/>
    </location>
</feature>
<comment type="similarity">
    <text evidence="1">Belongs to the DprA/Smf family.</text>
</comment>